<dbReference type="EMBL" id="BASM01000042">
    <property type="protein sequence ID" value="GAD28064.1"/>
    <property type="molecule type" value="Genomic_DNA"/>
</dbReference>
<dbReference type="Proteomes" id="UP000018209">
    <property type="component" value="Unassembled WGS sequence"/>
</dbReference>
<feature type="domain" description="THIF-type NAD/FAD binding fold" evidence="1">
    <location>
        <begin position="168"/>
        <end position="295"/>
    </location>
</feature>
<name>A0ABQ0J0T8_GLUTH</name>
<gene>
    <name evidence="3" type="ORF">NBRC3257_3063</name>
</gene>
<keyword evidence="4" id="KW-1185">Reference proteome</keyword>
<feature type="domain" description="DUF6791" evidence="2">
    <location>
        <begin position="11"/>
        <end position="158"/>
    </location>
</feature>
<accession>A0ABQ0J0T8</accession>
<evidence type="ECO:0008006" key="5">
    <source>
        <dbReference type="Google" id="ProtNLM"/>
    </source>
</evidence>
<evidence type="ECO:0000313" key="4">
    <source>
        <dbReference type="Proteomes" id="UP000018209"/>
    </source>
</evidence>
<dbReference type="InterPro" id="IPR000594">
    <property type="entry name" value="ThiF_NAD_FAD-bd"/>
</dbReference>
<sequence>MSNAPANLKGLEGLLARRYSLSVISEHLVVNDVWYVDTNGELQQGHLAAPLTKIDQSTIGAPKNHQMYWSGTAPCNADRSLIPFGSHSANISIGEVNYSSNLSNKPPYPEVFSTYEDLVMHYVTLVSGPAEQLFGASSQTGAEYDVPEETSPFKVADTFSACAQINDLNQRVADDRIAIIGLGGTGAFVLDFMVKTPVYSIDAYDFDVFQVHNGFRAPGEVPFEFFGQPKIALYKKKYDNFRHHLRFHNKRIEAGDDALFSDITFAFVCIDDGESRRNICEMLMAQKIPFIDVGMGVEKEQGRLDGLLRTTLFTEKTYERAKEAVPFDRADEAGAYRVFVQIAELNALNAAMAVVKYKQIKGFYADDPNYFNSLLSIGSSNWVGES</sequence>
<evidence type="ECO:0000259" key="2">
    <source>
        <dbReference type="Pfam" id="PF20590"/>
    </source>
</evidence>
<organism evidence="3 4">
    <name type="scientific">Gluconobacter thailandicus NBRC 3257</name>
    <dbReference type="NCBI Taxonomy" id="1381097"/>
    <lineage>
        <taxon>Bacteria</taxon>
        <taxon>Pseudomonadati</taxon>
        <taxon>Pseudomonadota</taxon>
        <taxon>Alphaproteobacteria</taxon>
        <taxon>Acetobacterales</taxon>
        <taxon>Acetobacteraceae</taxon>
        <taxon>Gluconobacter</taxon>
    </lineage>
</organism>
<proteinExistence type="predicted"/>
<comment type="caution">
    <text evidence="3">The sequence shown here is derived from an EMBL/GenBank/DDBJ whole genome shotgun (WGS) entry which is preliminary data.</text>
</comment>
<dbReference type="RefSeq" id="WP_007283957.1">
    <property type="nucleotide sequence ID" value="NZ_BASM01000042.1"/>
</dbReference>
<dbReference type="InterPro" id="IPR046741">
    <property type="entry name" value="DUF6791"/>
</dbReference>
<dbReference type="Pfam" id="PF20590">
    <property type="entry name" value="DUF6791"/>
    <property type="match status" value="1"/>
</dbReference>
<dbReference type="InterPro" id="IPR035985">
    <property type="entry name" value="Ubiquitin-activating_enz"/>
</dbReference>
<protein>
    <recommendedName>
        <fullName evidence="5">ThiF family adenylyltransferase</fullName>
    </recommendedName>
</protein>
<dbReference type="Gene3D" id="3.40.50.720">
    <property type="entry name" value="NAD(P)-binding Rossmann-like Domain"/>
    <property type="match status" value="1"/>
</dbReference>
<dbReference type="Pfam" id="PF00899">
    <property type="entry name" value="ThiF"/>
    <property type="match status" value="1"/>
</dbReference>
<reference evidence="3 4" key="1">
    <citation type="submission" date="2013-08" db="EMBL/GenBank/DDBJ databases">
        <title>Gluconobacter thailandicus NBRC 3257 whole genome sequence.</title>
        <authorList>
            <person name="Matsutani M."/>
            <person name="Yakushi T."/>
            <person name="Matsushita K."/>
        </authorList>
    </citation>
    <scope>NUCLEOTIDE SEQUENCE [LARGE SCALE GENOMIC DNA]</scope>
    <source>
        <strain evidence="3 4">NBRC 3257</strain>
    </source>
</reference>
<dbReference type="CDD" id="cd01483">
    <property type="entry name" value="E1_enzyme_family"/>
    <property type="match status" value="1"/>
</dbReference>
<evidence type="ECO:0000259" key="1">
    <source>
        <dbReference type="Pfam" id="PF00899"/>
    </source>
</evidence>
<evidence type="ECO:0000313" key="3">
    <source>
        <dbReference type="EMBL" id="GAD28064.1"/>
    </source>
</evidence>
<dbReference type="SUPFAM" id="SSF69572">
    <property type="entry name" value="Activating enzymes of the ubiquitin-like proteins"/>
    <property type="match status" value="1"/>
</dbReference>